<feature type="compositionally biased region" description="Basic and acidic residues" evidence="4">
    <location>
        <begin position="386"/>
        <end position="397"/>
    </location>
</feature>
<keyword evidence="2" id="KW-0326">Glycosidase</keyword>
<dbReference type="OrthoDB" id="5241356at2"/>
<evidence type="ECO:0000256" key="5">
    <source>
        <dbReference type="SAM" id="Phobius"/>
    </source>
</evidence>
<dbReference type="EMBL" id="WBJY01000001">
    <property type="protein sequence ID" value="KAB1649275.1"/>
    <property type="molecule type" value="Genomic_DNA"/>
</dbReference>
<keyword evidence="5" id="KW-1133">Transmembrane helix</keyword>
<dbReference type="RefSeq" id="WP_158027867.1">
    <property type="nucleotide sequence ID" value="NZ_BMHG01000001.1"/>
</dbReference>
<gene>
    <name evidence="7" type="ORF">F8O04_03100</name>
</gene>
<keyword evidence="5" id="KW-0812">Transmembrane</keyword>
<evidence type="ECO:0000256" key="2">
    <source>
        <dbReference type="ARBA" id="ARBA00023295"/>
    </source>
</evidence>
<evidence type="ECO:0000256" key="3">
    <source>
        <dbReference type="ARBA" id="ARBA00023326"/>
    </source>
</evidence>
<sequence>MADTAKRLWPKGQIVMSIILVIIVAVPVAIALLHKGFPSAEVEMESRDVWVTNADEVKAGRLNAQIHELDGSVSLTSENVMVHQDGDDVFLHDVDSGLLGRVDPAYTDLRESIVTPKGSVSAYGDHVLAVLNPETGEVWALDTQQALVLDTSSTDPTLELGPDAQIVVTDQGTIIAASASDNAIYRITERGQEPVKAEIGELDDYELTAVGERAAVLDRTNNLVLFEGGGSVALPEFGVRIQQRGAEADGVLVAASTGLFRVPFSGEAIALEPQVVAGGSDPSSIAQPVSLGGCSFGAWAAPKLLTTLCEGEAPVSNDIEQTIEGEVTFRVNRNVIVLNDLRSGNIWLPQDHMRFVENWQDTVPPEDVEGADGDNEATEESFEDTLAERTEENHPPELNDDVFGVRPGSVAYMPVLDNDTDPDGDLITIVGIKGEVPESLGTLSIIDEGRALQFDAAPDAAGEYTVSYIGSDGREGGIAEANLTIEVVPGTVENRAPESKHKPTVTVEAGQTLSYNVLSDWIDPDGDPIYLLSASAPGGMSASSTPDGTITVTAIGAELGTRTVSYVVSDGTATATGELTVEVAQPGSLSPVGTPDYARGVAGTTVTASPLVNDLSPSGAPLSVVEITELDGAGGGATFNPDLGTVSYRSSKPGTYYVQYTVTSGTHDSIGLIRFDVLDPEEVSDEITAVRDVGYIRPGVPTSIDVLTNDMSMGDAVLSVQEVIASDEARVAGLAIELIDNTVVRVTSQVALLEPIEITYRITDGRQTADGVIVLVPVEPIVNRQPPIAVDDTRRVRVGDFTSVDVLANDDHPDDASMTVSQELSDLDLGGGVAFVTNNQVRYQAPNEPGTYSLTYMVTDDYGEQGGARVTFQVVADDEASNRPPAPPTETARVFEGASIRVEVPITGVDPDGDSVTFNGVIGSPSLGSIRETNQTSFVYEAFPGAAGTDTVRYEVVDTYGQRAEGVIKIGVVPRSGQTQPPVAVDDPVYARPGTTIAVPVLKNDSDPNGYTVSIVDDFSEVDPALAPEIDGEAILLTMPDEGDFLTVPYTITNDQGGTATAWINITLTDEAPDVPPTAVDQVVPNDAFEVDDWYDVDPRAGAHNPTGRLAELEVALAGTNAGSAEVLPDGSIRVAPTDRRQVIAYTLTNPDTGLEGAAFIMVPGVVTEESKRQSPYLDPELPEQNTRVDQPISWNVNDLVIAPSGNPVTVIDAASAWAEQGDGTPVVKDERSVQFVPKPGFRGPASITFMVSDATGPDDTNAGIATIRVRLTVGDPEFRDVAPTFVTPQISVEVGSTKTFDLRTATGHPNQALIPEVRYSGLTGSGPGVSSSLSGSTLSVTAALDTKVGTVVPMEVTYSLGEFTQTGVINVTVVSSSLPPPRATNDEHASLRGETVMIDVTSNDFNPYPEAPLRLIEAVEESSSTTGAKVSVVGNQVRIEPSASFIGSITVRYKIGDGTKDPMRETYGYATLRVRDVPGAPASVTLERTGPGKLTGTWELAQSNGEPIDGYEAVLEPTGTGQKPIVVTLGVGSSYTFSRSDGVVAGVAYTLKVRAKNVLGWGNLSAPSSSVTPIDKPTAPQNVALSTQYTDKGKTVGELVVTWQPPVDTGGEITQYVVNVVTPADSAQQIANISPDTRSLTITGLTVSKSPGSARDYGVTVTAINSEGRQTSNVATGQLIYQPDPKLELKKGGLREHDESTGTFVHAFKFNGKDFLGNATYVISCSRYEPALLGLTGQWVDLGTSQVSGAQLNAGGHEPPNCQAEHGARIKAEVTLDGATLFTFDQRMH</sequence>
<evidence type="ECO:0000313" key="7">
    <source>
        <dbReference type="EMBL" id="KAB1649275.1"/>
    </source>
</evidence>
<reference evidence="7 8" key="1">
    <citation type="submission" date="2019-09" db="EMBL/GenBank/DDBJ databases">
        <title>Phylogeny of genus Pseudoclavibacter and closely related genus.</title>
        <authorList>
            <person name="Li Y."/>
        </authorList>
    </citation>
    <scope>NUCLEOTIDE SEQUENCE [LARGE SCALE GENOMIC DNA]</scope>
    <source>
        <strain evidence="7 8">EGI 60007</strain>
    </source>
</reference>
<dbReference type="SMART" id="SM00060">
    <property type="entry name" value="FN3"/>
    <property type="match status" value="2"/>
</dbReference>
<evidence type="ECO:0000259" key="6">
    <source>
        <dbReference type="PROSITE" id="PS50853"/>
    </source>
</evidence>
<keyword evidence="5" id="KW-0472">Membrane</keyword>
<feature type="domain" description="Fibronectin type-III" evidence="6">
    <location>
        <begin position="1481"/>
        <end position="1582"/>
    </location>
</feature>
<feature type="compositionally biased region" description="Acidic residues" evidence="4">
    <location>
        <begin position="364"/>
        <end position="385"/>
    </location>
</feature>
<dbReference type="GO" id="GO:0000272">
    <property type="term" value="P:polysaccharide catabolic process"/>
    <property type="evidence" value="ECO:0007669"/>
    <property type="project" value="UniProtKB-KW"/>
</dbReference>
<dbReference type="Pfam" id="PF00041">
    <property type="entry name" value="fn3"/>
    <property type="match status" value="1"/>
</dbReference>
<keyword evidence="2" id="KW-0378">Hydrolase</keyword>
<dbReference type="Gene3D" id="2.60.40.10">
    <property type="entry name" value="Immunoglobulins"/>
    <property type="match status" value="3"/>
</dbReference>
<dbReference type="InterPro" id="IPR050964">
    <property type="entry name" value="Striated_Muscle_Regulatory"/>
</dbReference>
<dbReference type="SUPFAM" id="SSF63825">
    <property type="entry name" value="YWTD domain"/>
    <property type="match status" value="1"/>
</dbReference>
<evidence type="ECO:0000313" key="8">
    <source>
        <dbReference type="Proteomes" id="UP000431744"/>
    </source>
</evidence>
<evidence type="ECO:0000256" key="4">
    <source>
        <dbReference type="SAM" id="MobiDB-lite"/>
    </source>
</evidence>
<name>A0A6H9WR68_9MICO</name>
<dbReference type="Proteomes" id="UP000431744">
    <property type="component" value="Unassembled WGS sequence"/>
</dbReference>
<dbReference type="SUPFAM" id="SSF49265">
    <property type="entry name" value="Fibronectin type III"/>
    <property type="match status" value="1"/>
</dbReference>
<keyword evidence="3" id="KW-0624">Polysaccharide degradation</keyword>
<dbReference type="GO" id="GO:0016798">
    <property type="term" value="F:hydrolase activity, acting on glycosyl bonds"/>
    <property type="evidence" value="ECO:0007669"/>
    <property type="project" value="UniProtKB-KW"/>
</dbReference>
<proteinExistence type="predicted"/>
<comment type="caution">
    <text evidence="7">The sequence shown here is derived from an EMBL/GenBank/DDBJ whole genome shotgun (WGS) entry which is preliminary data.</text>
</comment>
<dbReference type="PANTHER" id="PTHR13817:SF73">
    <property type="entry name" value="FIBRONECTIN TYPE-III DOMAIN-CONTAINING PROTEIN"/>
    <property type="match status" value="1"/>
</dbReference>
<dbReference type="InterPro" id="IPR003961">
    <property type="entry name" value="FN3_dom"/>
</dbReference>
<dbReference type="Pfam" id="PF17963">
    <property type="entry name" value="Big_9"/>
    <property type="match status" value="7"/>
</dbReference>
<keyword evidence="1" id="KW-0677">Repeat</keyword>
<dbReference type="PANTHER" id="PTHR13817">
    <property type="entry name" value="TITIN"/>
    <property type="match status" value="1"/>
</dbReference>
<accession>A0A6H9WR68</accession>
<feature type="region of interest" description="Disordered" evidence="4">
    <location>
        <begin position="363"/>
        <end position="400"/>
    </location>
</feature>
<dbReference type="InterPro" id="IPR036116">
    <property type="entry name" value="FN3_sf"/>
</dbReference>
<evidence type="ECO:0000256" key="1">
    <source>
        <dbReference type="ARBA" id="ARBA00022737"/>
    </source>
</evidence>
<feature type="transmembrane region" description="Helical" evidence="5">
    <location>
        <begin position="12"/>
        <end position="33"/>
    </location>
</feature>
<keyword evidence="8" id="KW-1185">Reference proteome</keyword>
<protein>
    <recommendedName>
        <fullName evidence="6">Fibronectin type-III domain-containing protein</fullName>
    </recommendedName>
</protein>
<keyword evidence="3" id="KW-0119">Carbohydrate metabolism</keyword>
<organism evidence="7 8">
    <name type="scientific">Pseudoclavibacter endophyticus</name>
    <dbReference type="NCBI Taxonomy" id="1778590"/>
    <lineage>
        <taxon>Bacteria</taxon>
        <taxon>Bacillati</taxon>
        <taxon>Actinomycetota</taxon>
        <taxon>Actinomycetes</taxon>
        <taxon>Micrococcales</taxon>
        <taxon>Microbacteriaceae</taxon>
        <taxon>Pseudoclavibacter</taxon>
    </lineage>
</organism>
<dbReference type="CDD" id="cd00063">
    <property type="entry name" value="FN3"/>
    <property type="match status" value="2"/>
</dbReference>
<dbReference type="InterPro" id="IPR013783">
    <property type="entry name" value="Ig-like_fold"/>
</dbReference>
<dbReference type="PROSITE" id="PS50853">
    <property type="entry name" value="FN3"/>
    <property type="match status" value="1"/>
</dbReference>